<keyword evidence="2" id="KW-0328">Glycosyltransferase</keyword>
<comment type="caution">
    <text evidence="5">The sequence shown here is derived from an EMBL/GenBank/DDBJ whole genome shotgun (WGS) entry which is preliminary data.</text>
</comment>
<evidence type="ECO:0000256" key="2">
    <source>
        <dbReference type="ARBA" id="ARBA00022676"/>
    </source>
</evidence>
<protein>
    <submittedName>
        <fullName evidence="5">Glycosyltransferase</fullName>
    </submittedName>
</protein>
<dbReference type="RefSeq" id="WP_130830568.1">
    <property type="nucleotide sequence ID" value="NZ_SDIK01000055.1"/>
</dbReference>
<dbReference type="Proteomes" id="UP000321612">
    <property type="component" value="Unassembled WGS sequence"/>
</dbReference>
<feature type="domain" description="Glycosyltransferase 2-like" evidence="4">
    <location>
        <begin position="5"/>
        <end position="125"/>
    </location>
</feature>
<dbReference type="AlphaFoldDB" id="A0A5C8GGL3"/>
<reference evidence="6" key="1">
    <citation type="submission" date="2019-05" db="EMBL/GenBank/DDBJ databases">
        <title>Prevotella brunnea sp. nov., isolated from a wound of a patient.</title>
        <authorList>
            <person name="Buhl M."/>
        </authorList>
    </citation>
    <scope>NUCLEOTIDE SEQUENCE [LARGE SCALE GENOMIC DNA]</scope>
    <source>
        <strain evidence="6">A2672</strain>
    </source>
</reference>
<evidence type="ECO:0000313" key="6">
    <source>
        <dbReference type="Proteomes" id="UP000321612"/>
    </source>
</evidence>
<evidence type="ECO:0000259" key="4">
    <source>
        <dbReference type="Pfam" id="PF00535"/>
    </source>
</evidence>
<name>A0A5C8GGL3_9BACT</name>
<dbReference type="Pfam" id="PF00535">
    <property type="entry name" value="Glycos_transf_2"/>
    <property type="match status" value="1"/>
</dbReference>
<sequence length="304" mass="34901">MKITAVVVTYNRLELLKKGIDSLRGQQRLTNILVINNGSTDGTDKWLAEQTDLDVINQENVGGSGGFYTGIKTAYERGADWIWCMDDDVFPREDCLEKLLRQVEADEAAGGNRRLGILSPRRLMEGAVFTHEFRKFDFSNPIGSMHGKKLTGTETEVTEIVGCDFEGPFIRREVVEAIGLPNKDLFIFCDDTDYCLRAHLAGFKLLYVPDALMDKHKFFSNDSWAERNKKKKWKRYYQVRNEAYMNHHYGKNVGVRYLRSWLGGMGYVIPALLTMPFSKAWEPKDLMMLHRAYYDGIAEKLGKR</sequence>
<dbReference type="Gene3D" id="3.90.550.10">
    <property type="entry name" value="Spore Coat Polysaccharide Biosynthesis Protein SpsA, Chain A"/>
    <property type="match status" value="1"/>
</dbReference>
<dbReference type="OrthoDB" id="9771846at2"/>
<dbReference type="PANTHER" id="PTHR43179:SF12">
    <property type="entry name" value="GALACTOFURANOSYLTRANSFERASE GLFT2"/>
    <property type="match status" value="1"/>
</dbReference>
<dbReference type="PANTHER" id="PTHR43179">
    <property type="entry name" value="RHAMNOSYLTRANSFERASE WBBL"/>
    <property type="match status" value="1"/>
</dbReference>
<dbReference type="InterPro" id="IPR001173">
    <property type="entry name" value="Glyco_trans_2-like"/>
</dbReference>
<evidence type="ECO:0000256" key="3">
    <source>
        <dbReference type="ARBA" id="ARBA00022679"/>
    </source>
</evidence>
<dbReference type="CDD" id="cd04185">
    <property type="entry name" value="GT_2_like_b"/>
    <property type="match status" value="1"/>
</dbReference>
<keyword evidence="6" id="KW-1185">Reference proteome</keyword>
<dbReference type="SUPFAM" id="SSF53448">
    <property type="entry name" value="Nucleotide-diphospho-sugar transferases"/>
    <property type="match status" value="1"/>
</dbReference>
<keyword evidence="3 5" id="KW-0808">Transferase</keyword>
<evidence type="ECO:0000256" key="1">
    <source>
        <dbReference type="ARBA" id="ARBA00006739"/>
    </source>
</evidence>
<accession>A0A5C8GGL3</accession>
<organism evidence="5 6">
    <name type="scientific">Prevotella brunnea</name>
    <dbReference type="NCBI Taxonomy" id="2508867"/>
    <lineage>
        <taxon>Bacteria</taxon>
        <taxon>Pseudomonadati</taxon>
        <taxon>Bacteroidota</taxon>
        <taxon>Bacteroidia</taxon>
        <taxon>Bacteroidales</taxon>
        <taxon>Prevotellaceae</taxon>
        <taxon>Prevotella</taxon>
    </lineage>
</organism>
<comment type="similarity">
    <text evidence="1">Belongs to the glycosyltransferase 2 family.</text>
</comment>
<dbReference type="EMBL" id="SDIK01000055">
    <property type="protein sequence ID" value="TXJ60919.1"/>
    <property type="molecule type" value="Genomic_DNA"/>
</dbReference>
<dbReference type="GO" id="GO:0016757">
    <property type="term" value="F:glycosyltransferase activity"/>
    <property type="evidence" value="ECO:0007669"/>
    <property type="project" value="UniProtKB-KW"/>
</dbReference>
<dbReference type="InterPro" id="IPR029044">
    <property type="entry name" value="Nucleotide-diphossugar_trans"/>
</dbReference>
<evidence type="ECO:0000313" key="5">
    <source>
        <dbReference type="EMBL" id="TXJ60919.1"/>
    </source>
</evidence>
<gene>
    <name evidence="5" type="ORF">ETF27_07415</name>
</gene>
<proteinExistence type="inferred from homology"/>